<evidence type="ECO:0000259" key="2">
    <source>
        <dbReference type="Pfam" id="PF22725"/>
    </source>
</evidence>
<dbReference type="SUPFAM" id="SSF55347">
    <property type="entry name" value="Glyceraldehyde-3-phosphate dehydrogenase-like, C-terminal domain"/>
    <property type="match status" value="1"/>
</dbReference>
<dbReference type="HOGENOM" id="CLU_023194_17_1_5"/>
<dbReference type="KEGG" id="rga:RGR602_CH01759"/>
<dbReference type="SUPFAM" id="SSF51735">
    <property type="entry name" value="NAD(P)-binding Rossmann-fold domains"/>
    <property type="match status" value="1"/>
</dbReference>
<dbReference type="GO" id="GO:0000166">
    <property type="term" value="F:nucleotide binding"/>
    <property type="evidence" value="ECO:0007669"/>
    <property type="project" value="InterPro"/>
</dbReference>
<feature type="domain" description="Gfo/Idh/MocA-like oxidoreductase N-terminal" evidence="1">
    <location>
        <begin position="24"/>
        <end position="137"/>
    </location>
</feature>
<dbReference type="Proteomes" id="UP000031368">
    <property type="component" value="Chromosome"/>
</dbReference>
<organism evidence="3 4">
    <name type="scientific">Rhizobium gallicum bv. gallicum R602sp</name>
    <dbReference type="NCBI Taxonomy" id="1041138"/>
    <lineage>
        <taxon>Bacteria</taxon>
        <taxon>Pseudomonadati</taxon>
        <taxon>Pseudomonadota</taxon>
        <taxon>Alphaproteobacteria</taxon>
        <taxon>Hyphomicrobiales</taxon>
        <taxon>Rhizobiaceae</taxon>
        <taxon>Rhizobium/Agrobacterium group</taxon>
        <taxon>Rhizobium</taxon>
    </lineage>
</organism>
<gene>
    <name evidence="3" type="ORF">RGR602_CH01759</name>
</gene>
<dbReference type="InterPro" id="IPR055170">
    <property type="entry name" value="GFO_IDH_MocA-like_dom"/>
</dbReference>
<reference evidence="3 4" key="1">
    <citation type="submission" date="2013-11" db="EMBL/GenBank/DDBJ databases">
        <title>Complete genome sequence of Rhizobium gallicum bv. gallicum R602.</title>
        <authorList>
            <person name="Bustos P."/>
            <person name="Santamaria R.I."/>
            <person name="Lozano L."/>
            <person name="Acosta J.L."/>
            <person name="Ormeno-Orrillo E."/>
            <person name="Rogel M.A."/>
            <person name="Romero D."/>
            <person name="Cevallos M.A."/>
            <person name="Martinez-Romero E."/>
            <person name="Gonzalez V."/>
        </authorList>
    </citation>
    <scope>NUCLEOTIDE SEQUENCE [LARGE SCALE GENOMIC DNA]</scope>
    <source>
        <strain evidence="3 4">R602</strain>
    </source>
</reference>
<name>A0A0B4X3J4_9HYPH</name>
<dbReference type="Gene3D" id="3.40.50.720">
    <property type="entry name" value="NAD(P)-binding Rossmann-like Domain"/>
    <property type="match status" value="1"/>
</dbReference>
<evidence type="ECO:0000313" key="4">
    <source>
        <dbReference type="Proteomes" id="UP000031368"/>
    </source>
</evidence>
<dbReference type="AlphaFoldDB" id="A0A0B4X3J4"/>
<feature type="domain" description="GFO/IDH/MocA-like oxidoreductase" evidence="2">
    <location>
        <begin position="147"/>
        <end position="277"/>
    </location>
</feature>
<dbReference type="PANTHER" id="PTHR43708:SF3">
    <property type="entry name" value="OXIDOREDUCTASE"/>
    <property type="match status" value="1"/>
</dbReference>
<evidence type="ECO:0000259" key="1">
    <source>
        <dbReference type="Pfam" id="PF01408"/>
    </source>
</evidence>
<evidence type="ECO:0000313" key="3">
    <source>
        <dbReference type="EMBL" id="AJD41097.1"/>
    </source>
</evidence>
<dbReference type="RefSeq" id="WP_039844765.1">
    <property type="nucleotide sequence ID" value="NZ_CP006877.1"/>
</dbReference>
<dbReference type="InterPro" id="IPR036291">
    <property type="entry name" value="NAD(P)-bd_dom_sf"/>
</dbReference>
<protein>
    <submittedName>
        <fullName evidence="3">Oxidoreductase protein</fullName>
    </submittedName>
</protein>
<dbReference type="Gene3D" id="3.30.360.10">
    <property type="entry name" value="Dihydrodipicolinate Reductase, domain 2"/>
    <property type="match status" value="1"/>
</dbReference>
<dbReference type="PANTHER" id="PTHR43708">
    <property type="entry name" value="CONSERVED EXPRESSED OXIDOREDUCTASE (EUROFUNG)"/>
    <property type="match status" value="1"/>
</dbReference>
<accession>A0A0B4X3J4</accession>
<sequence length="404" mass="45383">MIRSRQGVPEKLRLAFLGGAVNSAIGRAHRDAIELDQKFDLVAGCFSRHDDINRETARQYRILPEHCHADFDTLLAKEAGNIDALVVLTPTQQHTKQVVAALKAGVSVICEKALAGSSAEARMIGGARENGAFLAVTYNYTGYPMLREIRSMVEHGIFGELQQIHIEMPQETFLRFRRDGTPMTPQDWRLHDGVVPTVSLDLGVHVHSLLYFLTQRKPEEVCATSQSFGNFPQVLDNVHALVRCAGGLHCSMWYGKTALGQRNGLRVRLYGSKASIEWHQEVPEVAYFYDRNGRKQILDRASPEIMIANDARYERFKAGHPSGFIEAFANYYADLADALLQCKAKTTRLSHPYVLGLEEAEEGLRLLEAIECSRLENRWVEIEPQGVRRSVAERVEIRAPQMAL</sequence>
<dbReference type="Pfam" id="PF22725">
    <property type="entry name" value="GFO_IDH_MocA_C3"/>
    <property type="match status" value="1"/>
</dbReference>
<dbReference type="Pfam" id="PF01408">
    <property type="entry name" value="GFO_IDH_MocA"/>
    <property type="match status" value="1"/>
</dbReference>
<dbReference type="InterPro" id="IPR051317">
    <property type="entry name" value="Gfo/Idh/MocA_oxidoreduct"/>
</dbReference>
<dbReference type="EMBL" id="CP006877">
    <property type="protein sequence ID" value="AJD41097.1"/>
    <property type="molecule type" value="Genomic_DNA"/>
</dbReference>
<dbReference type="InterPro" id="IPR000683">
    <property type="entry name" value="Gfo/Idh/MocA-like_OxRdtase_N"/>
</dbReference>
<proteinExistence type="predicted"/>
<keyword evidence="4" id="KW-1185">Reference proteome</keyword>